<dbReference type="InterPro" id="IPR036412">
    <property type="entry name" value="HAD-like_sf"/>
</dbReference>
<accession>A0A2U3N3J6</accession>
<gene>
    <name evidence="1" type="primary">yrfG</name>
    <name evidence="1" type="ORF">KPC_3434</name>
</gene>
<dbReference type="Gene3D" id="3.40.50.1000">
    <property type="entry name" value="HAD superfamily/HAD-like"/>
    <property type="match status" value="1"/>
</dbReference>
<dbReference type="GO" id="GO:0008253">
    <property type="term" value="F:5'-nucleotidase activity"/>
    <property type="evidence" value="ECO:0007669"/>
    <property type="project" value="UniProtKB-EC"/>
</dbReference>
<dbReference type="Pfam" id="PF13419">
    <property type="entry name" value="HAD_2"/>
    <property type="match status" value="1"/>
</dbReference>
<dbReference type="NCBIfam" id="TIGR01509">
    <property type="entry name" value="HAD-SF-IA-v3"/>
    <property type="match status" value="1"/>
</dbReference>
<dbReference type="FunCoup" id="A0A2U3N3J6">
    <property type="interactions" value="104"/>
</dbReference>
<dbReference type="GO" id="GO:0005829">
    <property type="term" value="C:cytosol"/>
    <property type="evidence" value="ECO:0007669"/>
    <property type="project" value="TreeGrafter"/>
</dbReference>
<dbReference type="GO" id="GO:0006281">
    <property type="term" value="P:DNA repair"/>
    <property type="evidence" value="ECO:0007669"/>
    <property type="project" value="TreeGrafter"/>
</dbReference>
<dbReference type="EMBL" id="OOGT01000246">
    <property type="protein sequence ID" value="SPL72256.1"/>
    <property type="molecule type" value="Genomic_DNA"/>
</dbReference>
<dbReference type="SFLD" id="SFLDG01129">
    <property type="entry name" value="C1.5:_HAD__Beta-PGM__Phosphata"/>
    <property type="match status" value="1"/>
</dbReference>
<evidence type="ECO:0000313" key="1">
    <source>
        <dbReference type="EMBL" id="SPL72256.1"/>
    </source>
</evidence>
<dbReference type="InterPro" id="IPR006439">
    <property type="entry name" value="HAD-SF_hydro_IA"/>
</dbReference>
<reference evidence="2" key="1">
    <citation type="submission" date="2018-03" db="EMBL/GenBank/DDBJ databases">
        <authorList>
            <person name="Blom J."/>
        </authorList>
    </citation>
    <scope>NUCLEOTIDE SEQUENCE [LARGE SCALE GENOMIC DNA]</scope>
    <source>
        <strain evidence="2">KPC-SM-21</strain>
    </source>
</reference>
<proteinExistence type="predicted"/>
<dbReference type="PANTHER" id="PTHR43434:SF3">
    <property type="entry name" value="GMP_IMP NUCLEOTIDASE YRFG"/>
    <property type="match status" value="1"/>
</dbReference>
<evidence type="ECO:0000313" key="2">
    <source>
        <dbReference type="Proteomes" id="UP000245974"/>
    </source>
</evidence>
<dbReference type="InterPro" id="IPR041492">
    <property type="entry name" value="HAD_2"/>
</dbReference>
<sequence>MFDMDGTLLDLAFDDLIWNQKLPERHATTHQCSLEQSHAILHAFYQEHKHTLSWYSSDYWTSKVGVNVLALQYEFQDRIQPRQGCFELLEQLKAQGYKCWLMTNADCASLKLKLENVDLRPYFEVIISSEEIGYSKEFVEFWQIVQQQHPFEPRQAFLIDDTVPVLKGAANFGIENLITILQPSTLKAAKNALEMEYPAILNLTELLPYLDQYQKELDAKTA</sequence>
<keyword evidence="2" id="KW-1185">Reference proteome</keyword>
<dbReference type="GO" id="GO:0008967">
    <property type="term" value="F:phosphoglycolate phosphatase activity"/>
    <property type="evidence" value="ECO:0007669"/>
    <property type="project" value="TreeGrafter"/>
</dbReference>
<protein>
    <submittedName>
        <fullName evidence="1">GMP/IMP nucleotidase YrfG</fullName>
        <ecNumber evidence="1">3.1.3.5</ecNumber>
    </submittedName>
</protein>
<dbReference type="PANTHER" id="PTHR43434">
    <property type="entry name" value="PHOSPHOGLYCOLATE PHOSPHATASE"/>
    <property type="match status" value="1"/>
</dbReference>
<dbReference type="CDD" id="cd01427">
    <property type="entry name" value="HAD_like"/>
    <property type="match status" value="1"/>
</dbReference>
<dbReference type="Proteomes" id="UP000245974">
    <property type="component" value="Unassembled WGS sequence"/>
</dbReference>
<name>A0A2U3N3J6_9GAMM</name>
<dbReference type="AlphaFoldDB" id="A0A2U3N3J6"/>
<dbReference type="SFLD" id="SFLDS00003">
    <property type="entry name" value="Haloacid_Dehalogenase"/>
    <property type="match status" value="1"/>
</dbReference>
<dbReference type="InParanoid" id="A0A2U3N3J6"/>
<dbReference type="InterPro" id="IPR050155">
    <property type="entry name" value="HAD-like_hydrolase_sf"/>
</dbReference>
<organism evidence="1 2">
    <name type="scientific">Acinetobacter stercoris</name>
    <dbReference type="NCBI Taxonomy" id="2126983"/>
    <lineage>
        <taxon>Bacteria</taxon>
        <taxon>Pseudomonadati</taxon>
        <taxon>Pseudomonadota</taxon>
        <taxon>Gammaproteobacteria</taxon>
        <taxon>Moraxellales</taxon>
        <taxon>Moraxellaceae</taxon>
        <taxon>Acinetobacter</taxon>
    </lineage>
</organism>
<dbReference type="InterPro" id="IPR023214">
    <property type="entry name" value="HAD_sf"/>
</dbReference>
<dbReference type="EC" id="3.1.3.5" evidence="1"/>
<keyword evidence="1" id="KW-0378">Hydrolase</keyword>
<dbReference type="SUPFAM" id="SSF56784">
    <property type="entry name" value="HAD-like"/>
    <property type="match status" value="1"/>
</dbReference>